<feature type="compositionally biased region" description="Pro residues" evidence="1">
    <location>
        <begin position="852"/>
        <end position="870"/>
    </location>
</feature>
<evidence type="ECO:0000259" key="2">
    <source>
        <dbReference type="PROSITE" id="PS50994"/>
    </source>
</evidence>
<dbReference type="InterPro" id="IPR013103">
    <property type="entry name" value="RVT_2"/>
</dbReference>
<evidence type="ECO:0000256" key="1">
    <source>
        <dbReference type="SAM" id="MobiDB-lite"/>
    </source>
</evidence>
<dbReference type="Gene3D" id="3.30.420.10">
    <property type="entry name" value="Ribonuclease H-like superfamily/Ribonuclease H"/>
    <property type="match status" value="1"/>
</dbReference>
<feature type="compositionally biased region" description="Basic and acidic residues" evidence="1">
    <location>
        <begin position="139"/>
        <end position="152"/>
    </location>
</feature>
<reference evidence="3" key="1">
    <citation type="submission" date="2020-07" db="EMBL/GenBank/DDBJ databases">
        <title>Genome sequence and genetic diversity analysis of an under-domesticated orphan crop, white fonio (Digitaria exilis).</title>
        <authorList>
            <person name="Bennetzen J.L."/>
            <person name="Chen S."/>
            <person name="Ma X."/>
            <person name="Wang X."/>
            <person name="Yssel A.E.J."/>
            <person name="Chaluvadi S.R."/>
            <person name="Johnson M."/>
            <person name="Gangashetty P."/>
            <person name="Hamidou F."/>
            <person name="Sanogo M.D."/>
            <person name="Zwaenepoel A."/>
            <person name="Wallace J."/>
            <person name="Van De Peer Y."/>
            <person name="Van Deynze A."/>
        </authorList>
    </citation>
    <scope>NUCLEOTIDE SEQUENCE</scope>
    <source>
        <tissue evidence="3">Leaves</tissue>
    </source>
</reference>
<name>A0A835FYS2_9POAL</name>
<dbReference type="GO" id="GO:0015074">
    <property type="term" value="P:DNA integration"/>
    <property type="evidence" value="ECO:0007669"/>
    <property type="project" value="InterPro"/>
</dbReference>
<dbReference type="PROSITE" id="PS50994">
    <property type="entry name" value="INTEGRASE"/>
    <property type="match status" value="1"/>
</dbReference>
<dbReference type="InterPro" id="IPR057670">
    <property type="entry name" value="SH3_retrovirus"/>
</dbReference>
<feature type="compositionally biased region" description="Low complexity" evidence="1">
    <location>
        <begin position="872"/>
        <end position="882"/>
    </location>
</feature>
<dbReference type="PANTHER" id="PTHR11439">
    <property type="entry name" value="GAG-POL-RELATED RETROTRANSPOSON"/>
    <property type="match status" value="1"/>
</dbReference>
<dbReference type="Pfam" id="PF07727">
    <property type="entry name" value="RVT_2"/>
    <property type="match status" value="1"/>
</dbReference>
<gene>
    <name evidence="3" type="ORF">HU200_001642</name>
</gene>
<dbReference type="GO" id="GO:0003676">
    <property type="term" value="F:nucleic acid binding"/>
    <property type="evidence" value="ECO:0007669"/>
    <property type="project" value="InterPro"/>
</dbReference>
<dbReference type="SUPFAM" id="SSF53098">
    <property type="entry name" value="Ribonuclease H-like"/>
    <property type="match status" value="1"/>
</dbReference>
<proteinExistence type="predicted"/>
<feature type="region of interest" description="Disordered" evidence="1">
    <location>
        <begin position="809"/>
        <end position="901"/>
    </location>
</feature>
<dbReference type="InterPro" id="IPR012337">
    <property type="entry name" value="RNaseH-like_sf"/>
</dbReference>
<dbReference type="CDD" id="cd09272">
    <property type="entry name" value="RNase_HI_RT_Ty1"/>
    <property type="match status" value="1"/>
</dbReference>
<feature type="compositionally biased region" description="Pro residues" evidence="1">
    <location>
        <begin position="883"/>
        <end position="900"/>
    </location>
</feature>
<feature type="compositionally biased region" description="Basic residues" evidence="1">
    <location>
        <begin position="480"/>
        <end position="489"/>
    </location>
</feature>
<feature type="domain" description="Integrase catalytic" evidence="2">
    <location>
        <begin position="589"/>
        <end position="710"/>
    </location>
</feature>
<feature type="region of interest" description="Disordered" evidence="1">
    <location>
        <begin position="457"/>
        <end position="521"/>
    </location>
</feature>
<dbReference type="Proteomes" id="UP000636709">
    <property type="component" value="Unassembled WGS sequence"/>
</dbReference>
<protein>
    <recommendedName>
        <fullName evidence="2">Integrase catalytic domain-containing protein</fullName>
    </recommendedName>
</protein>
<sequence>MSSESIYESNRKPRSPVRRGRVGRRRPGSLVRDERRRHTAGLPQIRLNTPDEWLGAAGPRTQSPWRHYPPTGGPSVRSSSAGKRRPLRGGWLRCARATSACGTPTGTSNSSSIEVECSSGTPAVLMPCVFMTRKDGTKATDSAEHGCRKDGGVQRPPQDLDGEDAQKGEGAEGHGKTVGTCPLVHAPHDADAPMACMHRMTRSRQRHCAHGAHDERLALAVLLRSPLPLSSSPCLLPQRTLLPLMTLFSTHRRPASIAVMQTVNIRSHVPILLDLQDPNYSQWRCLFDSVLGKFGLDTLVKSPTPTAQRTAEWRQIDCCLVNWLYTTINKNVFDIVYKLRTAFSVWTDIEGLFRDNEMQRAVYLEAEFRSLNQGDLTVNGYCSRLKQLADALRDVGQPVSEASQVLNLLRGLSKKYRHVKPAITSKHNTFMSARSYLLLEEVQLAHDDKVEAGQAFTATHGPPADQGSSNSASDGGTPKPKQKNKRRFKGYNNSHGSSSGNNGGGHGGGGGAPPRPPSAPWAAGYNPWTGLVQAWPMPFRPPSSGVLGPRPPFQAQQAMFAQQAPAAPPSGDNAWDTNALYAALNSAGVATHPPSSADWYLDTGASTHMSTNSGITSSPRPLPHSSFVTVGNGARLPHHALAASSPTSVELWHNRLGHPGSGPLPLQTDNGTEFDTIAMRHFLASQGTAFRLSCPYTSQQNGKAEQALNTATYLLNRRPCRATGALTPHHLLLGTPPRYDELRVFGCLCYPNISSTTAHKLSPRSVACVFLGYPGDHRGYRCYDIAARRVYTSRHVTFVETDFPFRHERSPRTNVAAPPPDDDVPAALPRHHAPASPAAAVLPASPLAPASSPMPPPPPTTTTPERPPVSLPQAEADSAPAASTPPPTTSRPPVPAPAAPPRHHMVTRARAGIVKPHPKYALSSTASAISPIPRSVRATLKDEHWRAAMQLEFDALQRNHTWSLVARPPGAQVISGKWVFKHKFNPDGTLERYKARWVVRGFHQRPGIDFGETFSPVVKPATIRTVLTLIASKGWPAQQLDVSNAFLHGDIKERVLCQQPTGFEDPHRSTDVCLLSRSLYGLRQAPRAWFTKFADYAVSLGFKQSRSDSSLFVYNHGGSMAYLLLYVDDMILSASSTTFLQQLITSLRSAFAVKDMGPVHHFLGVDVRRDAAGFKLSQSAYALDVLERAGMANCNSSPTPADTKAKVSSSDGKLMKDASWYRSMAGALQYLTLTRPDIAYAVQQVCLHMHAPRESHGAMLKRILRYIKGTTALGLHLHASSTPTITAYTNADWAGCPDTRRSTSGFAIFLGDSLVSWSSKRQTTVSRSSAEAEYRGVANAVAECTWLRQLLGELQCPITKATVAYCDNISSVYMSRNPVHHRRIKHIELDIHFVREKVAIGELRVLQIPSARQLRGGVGTCPLVHAPHDADAPMACMHRMTRSRQRHCAHGAHDERLALAVLLRSPIADILHMDPANSDLAAPPSARPTRCRPPSHAGTAGHPVR</sequence>
<dbReference type="OrthoDB" id="1919845at2759"/>
<accession>A0A835FYS2</accession>
<feature type="compositionally biased region" description="Gly residues" evidence="1">
    <location>
        <begin position="501"/>
        <end position="512"/>
    </location>
</feature>
<dbReference type="InterPro" id="IPR043502">
    <property type="entry name" value="DNA/RNA_pol_sf"/>
</dbReference>
<dbReference type="InterPro" id="IPR036397">
    <property type="entry name" value="RNaseH_sf"/>
</dbReference>
<dbReference type="PANTHER" id="PTHR11439:SF524">
    <property type="entry name" value="RNA-DIRECTED DNA POLYMERASE, PROTEIN KINASE RLK-PELLE-DLSV FAMILY"/>
    <property type="match status" value="1"/>
</dbReference>
<dbReference type="EMBL" id="JACEFO010000138">
    <property type="protein sequence ID" value="KAF8780514.1"/>
    <property type="molecule type" value="Genomic_DNA"/>
</dbReference>
<evidence type="ECO:0000313" key="3">
    <source>
        <dbReference type="EMBL" id="KAF8780514.1"/>
    </source>
</evidence>
<dbReference type="SUPFAM" id="SSF56672">
    <property type="entry name" value="DNA/RNA polymerases"/>
    <property type="match status" value="1"/>
</dbReference>
<evidence type="ECO:0000313" key="4">
    <source>
        <dbReference type="Proteomes" id="UP000636709"/>
    </source>
</evidence>
<dbReference type="InterPro" id="IPR001584">
    <property type="entry name" value="Integrase_cat-core"/>
</dbReference>
<keyword evidence="4" id="KW-1185">Reference proteome</keyword>
<dbReference type="Pfam" id="PF14223">
    <property type="entry name" value="Retrotran_gag_2"/>
    <property type="match status" value="1"/>
</dbReference>
<feature type="compositionally biased region" description="Low complexity" evidence="1">
    <location>
        <begin position="834"/>
        <end position="851"/>
    </location>
</feature>
<organism evidence="3 4">
    <name type="scientific">Digitaria exilis</name>
    <dbReference type="NCBI Taxonomy" id="1010633"/>
    <lineage>
        <taxon>Eukaryota</taxon>
        <taxon>Viridiplantae</taxon>
        <taxon>Streptophyta</taxon>
        <taxon>Embryophyta</taxon>
        <taxon>Tracheophyta</taxon>
        <taxon>Spermatophyta</taxon>
        <taxon>Magnoliopsida</taxon>
        <taxon>Liliopsida</taxon>
        <taxon>Poales</taxon>
        <taxon>Poaceae</taxon>
        <taxon>PACMAD clade</taxon>
        <taxon>Panicoideae</taxon>
        <taxon>Panicodae</taxon>
        <taxon>Paniceae</taxon>
        <taxon>Anthephorinae</taxon>
        <taxon>Digitaria</taxon>
    </lineage>
</organism>
<dbReference type="Pfam" id="PF25597">
    <property type="entry name" value="SH3_retrovirus"/>
    <property type="match status" value="1"/>
</dbReference>
<feature type="region of interest" description="Disordered" evidence="1">
    <location>
        <begin position="1"/>
        <end position="87"/>
    </location>
</feature>
<feature type="region of interest" description="Disordered" evidence="1">
    <location>
        <begin position="139"/>
        <end position="175"/>
    </location>
</feature>
<feature type="compositionally biased region" description="Basic and acidic residues" evidence="1">
    <location>
        <begin position="164"/>
        <end position="175"/>
    </location>
</feature>
<comment type="caution">
    <text evidence="3">The sequence shown here is derived from an EMBL/GenBank/DDBJ whole genome shotgun (WGS) entry which is preliminary data.</text>
</comment>
<feature type="compositionally biased region" description="Basic residues" evidence="1">
    <location>
        <begin position="12"/>
        <end position="27"/>
    </location>
</feature>
<feature type="region of interest" description="Disordered" evidence="1">
    <location>
        <begin position="1478"/>
        <end position="1505"/>
    </location>
</feature>